<comment type="subunit">
    <text evidence="3">Homotetramer.</text>
</comment>
<keyword evidence="6 7" id="KW-0460">Magnesium</keyword>
<dbReference type="KEGG" id="bvs:BARVI_00425"/>
<dbReference type="AlphaFoldDB" id="W0EL35"/>
<keyword evidence="8" id="KW-0548">Nucleotidyltransferase</keyword>
<dbReference type="SFLD" id="SFLDS00003">
    <property type="entry name" value="Haloacid_Dehalogenase"/>
    <property type="match status" value="1"/>
</dbReference>
<dbReference type="InterPro" id="IPR023214">
    <property type="entry name" value="HAD_sf"/>
</dbReference>
<proteinExistence type="inferred from homology"/>
<evidence type="ECO:0000256" key="4">
    <source>
        <dbReference type="ARBA" id="ARBA00022723"/>
    </source>
</evidence>
<dbReference type="HOGENOM" id="CLU_106694_1_0_10"/>
<dbReference type="InterPro" id="IPR010023">
    <property type="entry name" value="KdsC_fam"/>
</dbReference>
<dbReference type="PATRIC" id="fig|880074.11.peg.88"/>
<reference evidence="8 9" key="1">
    <citation type="submission" date="2013-12" db="EMBL/GenBank/DDBJ databases">
        <authorList>
            <consortium name="DOE Joint Genome Institute"/>
            <person name="Eisen J."/>
            <person name="Huntemann M."/>
            <person name="Han J."/>
            <person name="Chen A."/>
            <person name="Kyrpides N."/>
            <person name="Mavromatis K."/>
            <person name="Markowitz V."/>
            <person name="Palaniappan K."/>
            <person name="Ivanova N."/>
            <person name="Schaumberg A."/>
            <person name="Pati A."/>
            <person name="Liolios K."/>
            <person name="Nordberg H.P."/>
            <person name="Cantor M.N."/>
            <person name="Hua S.X."/>
            <person name="Woyke T."/>
        </authorList>
    </citation>
    <scope>NUCLEOTIDE SEQUENCE [LARGE SCALE GENOMIC DNA]</scope>
    <source>
        <strain evidence="9">DSM 18177</strain>
    </source>
</reference>
<protein>
    <submittedName>
        <fullName evidence="8">Acylneuraminate cytidylyltransferase</fullName>
    </submittedName>
</protein>
<dbReference type="GO" id="GO:0016788">
    <property type="term" value="F:hydrolase activity, acting on ester bonds"/>
    <property type="evidence" value="ECO:0007669"/>
    <property type="project" value="InterPro"/>
</dbReference>
<organism evidence="8 9">
    <name type="scientific">Barnesiella viscericola DSM 18177</name>
    <dbReference type="NCBI Taxonomy" id="880074"/>
    <lineage>
        <taxon>Bacteria</taxon>
        <taxon>Pseudomonadati</taxon>
        <taxon>Bacteroidota</taxon>
        <taxon>Bacteroidia</taxon>
        <taxon>Bacteroidales</taxon>
        <taxon>Barnesiellaceae</taxon>
        <taxon>Barnesiella</taxon>
    </lineage>
</organism>
<evidence type="ECO:0000256" key="3">
    <source>
        <dbReference type="ARBA" id="ARBA00011881"/>
    </source>
</evidence>
<dbReference type="RefSeq" id="WP_025277316.1">
    <property type="nucleotide sequence ID" value="NZ_CP007034.1"/>
</dbReference>
<feature type="binding site" evidence="7">
    <location>
        <position position="103"/>
    </location>
    <ligand>
        <name>Mg(2+)</name>
        <dbReference type="ChEBI" id="CHEBI:18420"/>
    </ligand>
</feature>
<dbReference type="Pfam" id="PF00702">
    <property type="entry name" value="Hydrolase"/>
    <property type="match status" value="1"/>
</dbReference>
<dbReference type="NCBIfam" id="TIGR01670">
    <property type="entry name" value="KdsC-phosphatas"/>
    <property type="match status" value="1"/>
</dbReference>
<dbReference type="InterPro" id="IPR036412">
    <property type="entry name" value="HAD-like_sf"/>
</dbReference>
<dbReference type="PIRSF" id="PIRSF006118">
    <property type="entry name" value="KDO8-P_Ptase"/>
    <property type="match status" value="1"/>
</dbReference>
<dbReference type="SUPFAM" id="SSF56784">
    <property type="entry name" value="HAD-like"/>
    <property type="match status" value="1"/>
</dbReference>
<accession>W0EL35</accession>
<feature type="binding site" evidence="7">
    <location>
        <position position="12"/>
    </location>
    <ligand>
        <name>substrate</name>
    </ligand>
</feature>
<dbReference type="PANTHER" id="PTHR21485">
    <property type="entry name" value="HAD SUPERFAMILY MEMBERS CMAS AND KDSC"/>
    <property type="match status" value="1"/>
</dbReference>
<dbReference type="OrthoDB" id="9805604at2"/>
<evidence type="ECO:0000256" key="1">
    <source>
        <dbReference type="ARBA" id="ARBA00001946"/>
    </source>
</evidence>
<dbReference type="PANTHER" id="PTHR21485:SF3">
    <property type="entry name" value="N-ACYLNEURAMINATE CYTIDYLYLTRANSFERASE"/>
    <property type="match status" value="1"/>
</dbReference>
<sequence length="165" mass="18643">MEIPRLILTDIDGVWTDGGMYYDQFGNELKKFNTSDSAGVLLAHYYGVKVGILTGETTQIVERRAQKLKIDYLYQGVKDKYSVLCHILEKEKITLKEVAYIGDDINDIKVLASVAIAGVPISAARYIRKYSTVLLTKRGGDGVFREFVEKILGPERLDLFVKQYI</sequence>
<dbReference type="STRING" id="880074.BARVI_00425"/>
<comment type="similarity">
    <text evidence="2">Belongs to the KdsC family.</text>
</comment>
<gene>
    <name evidence="8" type="ORF">BARVI_00425</name>
</gene>
<dbReference type="GeneID" id="90527946"/>
<comment type="cofactor">
    <cofactor evidence="1 7">
        <name>Mg(2+)</name>
        <dbReference type="ChEBI" id="CHEBI:18420"/>
    </cofactor>
</comment>
<dbReference type="FunFam" id="3.40.50.1000:FF:000029">
    <property type="entry name" value="3-deoxy-D-manno-octulosonate 8-phosphate phosphatase KdsC"/>
    <property type="match status" value="1"/>
</dbReference>
<dbReference type="Proteomes" id="UP000018901">
    <property type="component" value="Chromosome"/>
</dbReference>
<dbReference type="GO" id="GO:0046872">
    <property type="term" value="F:metal ion binding"/>
    <property type="evidence" value="ECO:0007669"/>
    <property type="project" value="UniProtKB-KW"/>
</dbReference>
<keyword evidence="4 7" id="KW-0479">Metal-binding</keyword>
<dbReference type="GO" id="GO:0008781">
    <property type="term" value="F:N-acylneuraminate cytidylyltransferase activity"/>
    <property type="evidence" value="ECO:0007669"/>
    <property type="project" value="TreeGrafter"/>
</dbReference>
<feature type="binding site" evidence="7">
    <location>
        <position position="10"/>
    </location>
    <ligand>
        <name>Mg(2+)</name>
        <dbReference type="ChEBI" id="CHEBI:18420"/>
    </ligand>
</feature>
<keyword evidence="5" id="KW-0378">Hydrolase</keyword>
<dbReference type="eggNOG" id="COG1778">
    <property type="taxonomic scope" value="Bacteria"/>
</dbReference>
<evidence type="ECO:0000256" key="5">
    <source>
        <dbReference type="ARBA" id="ARBA00022801"/>
    </source>
</evidence>
<name>W0EL35_9BACT</name>
<keyword evidence="8" id="KW-0808">Transferase</keyword>
<evidence type="ECO:0000256" key="6">
    <source>
        <dbReference type="ARBA" id="ARBA00022842"/>
    </source>
</evidence>
<dbReference type="EMBL" id="CP007034">
    <property type="protein sequence ID" value="AHF11570.1"/>
    <property type="molecule type" value="Genomic_DNA"/>
</dbReference>
<dbReference type="Gene3D" id="3.40.50.1000">
    <property type="entry name" value="HAD superfamily/HAD-like"/>
    <property type="match status" value="1"/>
</dbReference>
<dbReference type="SFLD" id="SFLDG01138">
    <property type="entry name" value="C1.6.2:_Deoxy-d-mannose-octulo"/>
    <property type="match status" value="1"/>
</dbReference>
<dbReference type="SFLD" id="SFLDG01136">
    <property type="entry name" value="C1.6:_Phosphoserine_Phosphatas"/>
    <property type="match status" value="1"/>
</dbReference>
<evidence type="ECO:0000313" key="8">
    <source>
        <dbReference type="EMBL" id="AHF11570.1"/>
    </source>
</evidence>
<keyword evidence="9" id="KW-1185">Reference proteome</keyword>
<evidence type="ECO:0000256" key="7">
    <source>
        <dbReference type="PIRSR" id="PIRSR006118-2"/>
    </source>
</evidence>
<evidence type="ECO:0000313" key="9">
    <source>
        <dbReference type="Proteomes" id="UP000018901"/>
    </source>
</evidence>
<evidence type="ECO:0000256" key="2">
    <source>
        <dbReference type="ARBA" id="ARBA00005893"/>
    </source>
</evidence>
<dbReference type="InterPro" id="IPR050793">
    <property type="entry name" value="CMP-NeuNAc_synthase"/>
</dbReference>